<dbReference type="Proteomes" id="UP001174136">
    <property type="component" value="Unassembled WGS sequence"/>
</dbReference>
<comment type="subunit">
    <text evidence="6">Adaptor protein complex 4 (AP-4) is a heterotetramer composed of two large adaptins, a medium adaptin and a small adaptin.</text>
</comment>
<dbReference type="PANTHER" id="PTHR22780">
    <property type="entry name" value="ADAPTIN, ALPHA/GAMMA/EPSILON"/>
    <property type="match status" value="1"/>
</dbReference>
<dbReference type="InterPro" id="IPR011989">
    <property type="entry name" value="ARM-like"/>
</dbReference>
<dbReference type="InterPro" id="IPR002553">
    <property type="entry name" value="Clathrin/coatomer_adapt-like_N"/>
</dbReference>
<evidence type="ECO:0000256" key="4">
    <source>
        <dbReference type="ARBA" id="ARBA00022927"/>
    </source>
</evidence>
<reference evidence="9" key="1">
    <citation type="journal article" date="2023" name="Front. Mar. Sci.">
        <title>A new Merluccius polli reference genome to investigate the effects of global change in West African waters.</title>
        <authorList>
            <person name="Mateo J.L."/>
            <person name="Blanco-Fernandez C."/>
            <person name="Garcia-Vazquez E."/>
            <person name="Machado-Schiaffino G."/>
        </authorList>
    </citation>
    <scope>NUCLEOTIDE SEQUENCE</scope>
    <source>
        <strain evidence="9">C29</strain>
        <tissue evidence="9">Fin</tissue>
    </source>
</reference>
<dbReference type="InterPro" id="IPR017109">
    <property type="entry name" value="AP4_complex_esu"/>
</dbReference>
<proteinExistence type="inferred from homology"/>
<dbReference type="GO" id="GO:0030124">
    <property type="term" value="C:AP-4 adaptor complex"/>
    <property type="evidence" value="ECO:0007669"/>
    <property type="project" value="UniProtKB-UniRule"/>
</dbReference>
<dbReference type="InterPro" id="IPR050840">
    <property type="entry name" value="Adaptor_Complx_Large_Subunit"/>
</dbReference>
<feature type="region of interest" description="Disordered" evidence="7">
    <location>
        <begin position="671"/>
        <end position="817"/>
    </location>
</feature>
<gene>
    <name evidence="9" type="primary">AP4E1</name>
    <name evidence="9" type="ORF">N1851_024430</name>
</gene>
<organism evidence="9 10">
    <name type="scientific">Merluccius polli</name>
    <name type="common">Benguela hake</name>
    <name type="synonym">Merluccius cadenati</name>
    <dbReference type="NCBI Taxonomy" id="89951"/>
    <lineage>
        <taxon>Eukaryota</taxon>
        <taxon>Metazoa</taxon>
        <taxon>Chordata</taxon>
        <taxon>Craniata</taxon>
        <taxon>Vertebrata</taxon>
        <taxon>Euteleostomi</taxon>
        <taxon>Actinopterygii</taxon>
        <taxon>Neopterygii</taxon>
        <taxon>Teleostei</taxon>
        <taxon>Neoteleostei</taxon>
        <taxon>Acanthomorphata</taxon>
        <taxon>Zeiogadaria</taxon>
        <taxon>Gadariae</taxon>
        <taxon>Gadiformes</taxon>
        <taxon>Gadoidei</taxon>
        <taxon>Merlucciidae</taxon>
        <taxon>Merluccius</taxon>
    </lineage>
</organism>
<dbReference type="AlphaFoldDB" id="A0AA47NVM7"/>
<dbReference type="GO" id="GO:0006886">
    <property type="term" value="P:intracellular protein transport"/>
    <property type="evidence" value="ECO:0007669"/>
    <property type="project" value="UniProtKB-UniRule"/>
</dbReference>
<feature type="domain" description="AP-4 complex subunit epsilon-1 C-terminal" evidence="8">
    <location>
        <begin position="987"/>
        <end position="1091"/>
    </location>
</feature>
<comment type="function">
    <text evidence="6">Subunit of novel type of clathrin- or non-clathrin-associated protein coat involved in targeting proteins from the trans-Golgi network (TGN) to the endosomal-lysosomal system.</text>
</comment>
<dbReference type="EMBL" id="JAOPHQ010004555">
    <property type="protein sequence ID" value="KAK0139010.1"/>
    <property type="molecule type" value="Genomic_DNA"/>
</dbReference>
<dbReference type="GO" id="GO:0012505">
    <property type="term" value="C:endomembrane system"/>
    <property type="evidence" value="ECO:0007669"/>
    <property type="project" value="UniProtKB-SubCell"/>
</dbReference>
<evidence type="ECO:0000256" key="7">
    <source>
        <dbReference type="SAM" id="MobiDB-lite"/>
    </source>
</evidence>
<evidence type="ECO:0000256" key="3">
    <source>
        <dbReference type="ARBA" id="ARBA00022448"/>
    </source>
</evidence>
<dbReference type="Gene3D" id="1.25.10.10">
    <property type="entry name" value="Leucine-rich Repeat Variant"/>
    <property type="match status" value="2"/>
</dbReference>
<keyword evidence="6" id="KW-0333">Golgi apparatus</keyword>
<comment type="caution">
    <text evidence="9">The sequence shown here is derived from an EMBL/GenBank/DDBJ whole genome shotgun (WGS) entry which is preliminary data.</text>
</comment>
<evidence type="ECO:0000313" key="9">
    <source>
        <dbReference type="EMBL" id="KAK0139010.1"/>
    </source>
</evidence>
<dbReference type="Pfam" id="PF14807">
    <property type="entry name" value="AP4E_app_platf"/>
    <property type="match status" value="1"/>
</dbReference>
<dbReference type="InterPro" id="IPR016024">
    <property type="entry name" value="ARM-type_fold"/>
</dbReference>
<evidence type="ECO:0000256" key="1">
    <source>
        <dbReference type="ARBA" id="ARBA00004184"/>
    </source>
</evidence>
<evidence type="ECO:0000256" key="5">
    <source>
        <dbReference type="ARBA" id="ARBA00023136"/>
    </source>
</evidence>
<dbReference type="PIRSF" id="PIRSF037097">
    <property type="entry name" value="AP4_complex_epsilon"/>
    <property type="match status" value="1"/>
</dbReference>
<evidence type="ECO:0000256" key="2">
    <source>
        <dbReference type="ARBA" id="ARBA00006613"/>
    </source>
</evidence>
<feature type="compositionally biased region" description="Low complexity" evidence="7">
    <location>
        <begin position="761"/>
        <end position="786"/>
    </location>
</feature>
<sequence>MSDVVEKTLTALPSLLSLDSQTGKLSSTSKLGNLIRGITELTSKHDEEKLIQRELVSIKEQVSSPNTTMRQMKELMVRAIYCEMLGYEASFSYIHAIKLAQQGTALDKRVGYLAVSLFLNESHELLLLLVNTVLKDLQSTNLIEVCMALTAVSQIFPKDMIPAILPLVEEKLNHPKEIIRRKAVLALYKFYLIAPNQVQHIHSKFRKALCDKDPGVMSASLHIYLEMVTEKPEGYKDLTVSFVTILKQVVGGKLPIDFNYHSVPAPWLQIQLLRILSLLGKNDRSTSEMMYEVLDESLRRAEMNHNITYGLKALTYVVQQDANLALQHQMTIIECLDHSDLIIKREVGETLELLFRITNGQNVKVIVEKLLEFLRHSKDDYITIDLGGKTMNTVFLLVGDQMQPDIPNSFLTLLSEGFDSIEEDRQLRLFAVESYLSLLQDRPAKLSQRFLQVISWVLGEYSCLKEGLEPATVLRLLAQLLELRHCSSETKSWVLTAMTKLCEGPACVSVAQELAERHGGSLDTALRQRLHELQYLATHAELRSRVLPRNVGLEPCLEVDSSLSFLDGFVSEALAAGAAPYKPPHQRQEELAQEKALSIEPYGLSLPLSISSCSIAERLSPTVLSMSSGLSGNSTELSHKGGSSALKLEGVRRVWGKEGYLAQTEAAATVEETAQVEGPSPLGLSGLQEAGSSSQAPIAASSTDTRSTPTPTLEADREKQQLASSLFVGLGSQSSTGPCLMGKAEPTPHRFRRKVTGQGSSSGASEQSCDSASSSHAPSPLCAPSAVDNLMDSGSSPPDLTPHLPRDPPTNNGLRGAQADLTEEDTDMSTSLVKANGVAVVDPDLRADLHDPEHLRLSSRLPDELSELPRSEITPLCSNASLALSACRVQTDHSSLLVIFIANTSDSAARQFALQMTSEELEVSRVSEEEEEEEVEGHSVAVCQYSLVPTRPSVHMELAGVASYQLPDGEPQTTRFSYTLSLTNFIRPLTVSTEQYGRLWLAFSNDTKQNLKLLSESPDPLRATLHLLRDKLQLHIVDIIASEGIVACQLLQGQPCLMHCRINAGCLAVWLRSSLPELPDCLLYHCQRALAEH</sequence>
<name>A0AA47NVM7_MERPO</name>
<dbReference type="SMART" id="SM01356">
    <property type="entry name" value="AP4E_app_platf"/>
    <property type="match status" value="1"/>
</dbReference>
<comment type="similarity">
    <text evidence="2 6">Belongs to the adaptor complexes large subunit family.</text>
</comment>
<evidence type="ECO:0000313" key="10">
    <source>
        <dbReference type="Proteomes" id="UP001174136"/>
    </source>
</evidence>
<dbReference type="InterPro" id="IPR028269">
    <property type="entry name" value="AP4E1_C"/>
</dbReference>
<accession>A0AA47NVM7</accession>
<dbReference type="GO" id="GO:0016192">
    <property type="term" value="P:vesicle-mediated transport"/>
    <property type="evidence" value="ECO:0007669"/>
    <property type="project" value="UniProtKB-UniRule"/>
</dbReference>
<comment type="subcellular location">
    <subcellularLocation>
        <location evidence="1">Endomembrane system</location>
        <topology evidence="1">Peripheral membrane protein</topology>
    </subcellularLocation>
</comment>
<dbReference type="Pfam" id="PF01602">
    <property type="entry name" value="Adaptin_N"/>
    <property type="match status" value="1"/>
</dbReference>
<evidence type="ECO:0000259" key="8">
    <source>
        <dbReference type="SMART" id="SM01356"/>
    </source>
</evidence>
<protein>
    <recommendedName>
        <fullName evidence="6">AP-4 complex subunit epsilon</fullName>
    </recommendedName>
</protein>
<dbReference type="SUPFAM" id="SSF48371">
    <property type="entry name" value="ARM repeat"/>
    <property type="match status" value="1"/>
</dbReference>
<keyword evidence="4 6" id="KW-0653">Protein transport</keyword>
<keyword evidence="5 6" id="KW-0472">Membrane</keyword>
<keyword evidence="3 6" id="KW-0813">Transport</keyword>
<evidence type="ECO:0000256" key="6">
    <source>
        <dbReference type="PIRNR" id="PIRNR037097"/>
    </source>
</evidence>
<keyword evidence="10" id="KW-1185">Reference proteome</keyword>
<feature type="compositionally biased region" description="Low complexity" evidence="7">
    <location>
        <begin position="701"/>
        <end position="712"/>
    </location>
</feature>